<comment type="caution">
    <text evidence="3">The sequence shown here is derived from an EMBL/GenBank/DDBJ whole genome shotgun (WGS) entry which is preliminary data.</text>
</comment>
<organism evidence="3 4">
    <name type="scientific">Paraburkholderia acidicola</name>
    <dbReference type="NCBI Taxonomy" id="1912599"/>
    <lineage>
        <taxon>Bacteria</taxon>
        <taxon>Pseudomonadati</taxon>
        <taxon>Pseudomonadota</taxon>
        <taxon>Betaproteobacteria</taxon>
        <taxon>Burkholderiales</taxon>
        <taxon>Burkholderiaceae</taxon>
        <taxon>Paraburkholderia</taxon>
    </lineage>
</organism>
<dbReference type="PANTHER" id="PTHR37549:SF1">
    <property type="entry name" value="LIPOPROTEIN LPRI"/>
    <property type="match status" value="1"/>
</dbReference>
<proteinExistence type="predicted"/>
<dbReference type="GO" id="GO:0005576">
    <property type="term" value="C:extracellular region"/>
    <property type="evidence" value="ECO:0007669"/>
    <property type="project" value="TreeGrafter"/>
</dbReference>
<dbReference type="Gene3D" id="1.20.1270.180">
    <property type="match status" value="1"/>
</dbReference>
<sequence>MTGSPVSCAALALAVCVASAVWSTSAHATSFDCKLAATHVEQAICADASLGDLDSQLAETYKDTQVALPDAAQPALQTDQRKWLAQRNACAGGSTPIAACLRNSMTGRAAALTTQQHQADIAFDRIVAGIPSSPAQAAAQLAAYKGGLASAWLVYLHQFEPTSGVTAAQAKTRERMAIAALTDDDYMHSIIHDLQKDPKVSRGRFVLTLLRMQIERAYADGRPYVHCFVFERQGEDAYTAMGSLYGSTRDGSAPLCEPTAGLFDQPAWKQLGAAFKPMLSAADATAGTIRFASYTDWAVLELRATLTPLEFLAPAQRKAAGGDPAQDIRKWSDDKVWPRADRERAIAALGPARQVTATWLHDRRGLPDSQADEVARIVVSTWVHERLEFPD</sequence>
<accession>A0A2A4ENM1</accession>
<feature type="chain" id="PRO_5012020002" description="Lysozyme inhibitor LprI-like N-terminal domain-containing protein" evidence="1">
    <location>
        <begin position="29"/>
        <end position="391"/>
    </location>
</feature>
<feature type="signal peptide" evidence="1">
    <location>
        <begin position="1"/>
        <end position="28"/>
    </location>
</feature>
<reference evidence="3 4" key="1">
    <citation type="submission" date="2017-01" db="EMBL/GenBank/DDBJ databases">
        <title>Whole-Genome Shotgun Sequencing of Two beta-Proteobacterial Species in Search of the Bulgecin Biosynthetic Cluster.</title>
        <authorList>
            <person name="Horsman M.E."/>
            <person name="Marous D.R."/>
            <person name="Li R."/>
            <person name="Oliver R.A."/>
            <person name="Byun B."/>
            <person name="Emrich S.J."/>
            <person name="Boggess B."/>
            <person name="Townsend C.A."/>
            <person name="Mobashery S."/>
        </authorList>
    </citation>
    <scope>NUCLEOTIDE SEQUENCE [LARGE SCALE GENOMIC DNA]</scope>
    <source>
        <strain evidence="3 4">ATCC 31363</strain>
    </source>
</reference>
<evidence type="ECO:0000259" key="2">
    <source>
        <dbReference type="Pfam" id="PF07007"/>
    </source>
</evidence>
<evidence type="ECO:0000256" key="1">
    <source>
        <dbReference type="SAM" id="SignalP"/>
    </source>
</evidence>
<dbReference type="InterPro" id="IPR052755">
    <property type="entry name" value="Lysozyme_Inhibitor_LprI"/>
</dbReference>
<dbReference type="Pfam" id="PF07007">
    <property type="entry name" value="LprI"/>
    <property type="match status" value="1"/>
</dbReference>
<protein>
    <recommendedName>
        <fullName evidence="2">Lysozyme inhibitor LprI-like N-terminal domain-containing protein</fullName>
    </recommendedName>
</protein>
<dbReference type="InterPro" id="IPR009739">
    <property type="entry name" value="LprI-like_N"/>
</dbReference>
<dbReference type="AlphaFoldDB" id="A0A2A4ENM1"/>
<dbReference type="EMBL" id="MTZV01000006">
    <property type="protein sequence ID" value="PCE22287.1"/>
    <property type="molecule type" value="Genomic_DNA"/>
</dbReference>
<name>A0A2A4ENM1_9BURK</name>
<dbReference type="PANTHER" id="PTHR37549">
    <property type="entry name" value="LIPOPROTEIN LPRI"/>
    <property type="match status" value="1"/>
</dbReference>
<keyword evidence="1" id="KW-0732">Signal</keyword>
<evidence type="ECO:0000313" key="3">
    <source>
        <dbReference type="EMBL" id="PCE22287.1"/>
    </source>
</evidence>
<dbReference type="Proteomes" id="UP000218022">
    <property type="component" value="Unassembled WGS sequence"/>
</dbReference>
<gene>
    <name evidence="3" type="ORF">BWP39_21670</name>
</gene>
<feature type="domain" description="Lysozyme inhibitor LprI-like N-terminal" evidence="2">
    <location>
        <begin position="37"/>
        <end position="112"/>
    </location>
</feature>
<evidence type="ECO:0000313" key="4">
    <source>
        <dbReference type="Proteomes" id="UP000218022"/>
    </source>
</evidence>